<feature type="transmembrane region" description="Helical" evidence="1">
    <location>
        <begin position="57"/>
        <end position="76"/>
    </location>
</feature>
<keyword evidence="1" id="KW-1133">Transmembrane helix</keyword>
<organism evidence="2">
    <name type="scientific">marine metagenome</name>
    <dbReference type="NCBI Taxonomy" id="408172"/>
    <lineage>
        <taxon>unclassified sequences</taxon>
        <taxon>metagenomes</taxon>
        <taxon>ecological metagenomes</taxon>
    </lineage>
</organism>
<reference evidence="2" key="1">
    <citation type="submission" date="2018-05" db="EMBL/GenBank/DDBJ databases">
        <authorList>
            <person name="Lanie J.A."/>
            <person name="Ng W.-L."/>
            <person name="Kazmierczak K.M."/>
            <person name="Andrzejewski T.M."/>
            <person name="Davidsen T.M."/>
            <person name="Wayne K.J."/>
            <person name="Tettelin H."/>
            <person name="Glass J.I."/>
            <person name="Rusch D."/>
            <person name="Podicherti R."/>
            <person name="Tsui H.-C.T."/>
            <person name="Winkler M.E."/>
        </authorList>
    </citation>
    <scope>NUCLEOTIDE SEQUENCE</scope>
</reference>
<keyword evidence="1" id="KW-0812">Transmembrane</keyword>
<dbReference type="EMBL" id="UINC01188720">
    <property type="protein sequence ID" value="SVE02078.1"/>
    <property type="molecule type" value="Genomic_DNA"/>
</dbReference>
<gene>
    <name evidence="2" type="ORF">METZ01_LOCUS454932</name>
</gene>
<feature type="transmembrane region" description="Helical" evidence="1">
    <location>
        <begin position="32"/>
        <end position="51"/>
    </location>
</feature>
<sequence>INTDPVFIGLIFVFIIVITCGYLFFRHGLLSLIIFVVSFFLLSDVMLLFFTGESYNIITGVILILLLSSPAIYGLLHYLKFQTTSNVDDLLNSAETIPEVKTSIVPEPELESMDNNKWAVGLLIIGLACLFIPNNDELRDIWKFDISRSDAIITAKHALENEYEVSSKKLSGFKITTANWDDFNWRSWQNSMPPMHFYLNKRSSTLAHLKDKVGRAGIQELSEKHGKFFNSWVVRFYKPESNTERYLIKINPSG</sequence>
<feature type="non-terminal residue" evidence="2">
    <location>
        <position position="254"/>
    </location>
</feature>
<feature type="non-terminal residue" evidence="2">
    <location>
        <position position="1"/>
    </location>
</feature>
<name>A0A383A4Z2_9ZZZZ</name>
<protein>
    <submittedName>
        <fullName evidence="2">Uncharacterized protein</fullName>
    </submittedName>
</protein>
<evidence type="ECO:0000313" key="2">
    <source>
        <dbReference type="EMBL" id="SVE02078.1"/>
    </source>
</evidence>
<keyword evidence="1" id="KW-0472">Membrane</keyword>
<dbReference type="AlphaFoldDB" id="A0A383A4Z2"/>
<evidence type="ECO:0000256" key="1">
    <source>
        <dbReference type="SAM" id="Phobius"/>
    </source>
</evidence>
<proteinExistence type="predicted"/>
<feature type="transmembrane region" description="Helical" evidence="1">
    <location>
        <begin position="6"/>
        <end position="25"/>
    </location>
</feature>
<accession>A0A383A4Z2</accession>